<reference evidence="2 3" key="1">
    <citation type="journal article" date="2020" name="G3 (Bethesda)">
        <title>Improved Reference Genome for Cyclotella cryptica CCMP332, a Model for Cell Wall Morphogenesis, Salinity Adaptation, and Lipid Production in Diatoms (Bacillariophyta).</title>
        <authorList>
            <person name="Roberts W.R."/>
            <person name="Downey K.M."/>
            <person name="Ruck E.C."/>
            <person name="Traller J.C."/>
            <person name="Alverson A.J."/>
        </authorList>
    </citation>
    <scope>NUCLEOTIDE SEQUENCE [LARGE SCALE GENOMIC DNA]</scope>
    <source>
        <strain evidence="2 3">CCMP332</strain>
    </source>
</reference>
<feature type="compositionally biased region" description="Low complexity" evidence="1">
    <location>
        <begin position="57"/>
        <end position="82"/>
    </location>
</feature>
<gene>
    <name evidence="2" type="ORF">HJC23_009060</name>
</gene>
<evidence type="ECO:0000313" key="2">
    <source>
        <dbReference type="EMBL" id="KAL3805353.1"/>
    </source>
</evidence>
<evidence type="ECO:0000256" key="1">
    <source>
        <dbReference type="SAM" id="MobiDB-lite"/>
    </source>
</evidence>
<dbReference type="Gene3D" id="3.80.10.10">
    <property type="entry name" value="Ribonuclease Inhibitor"/>
    <property type="match status" value="1"/>
</dbReference>
<proteinExistence type="predicted"/>
<dbReference type="InterPro" id="IPR032675">
    <property type="entry name" value="LRR_dom_sf"/>
</dbReference>
<dbReference type="Proteomes" id="UP001516023">
    <property type="component" value="Unassembled WGS sequence"/>
</dbReference>
<dbReference type="PANTHER" id="PTHR48007">
    <property type="entry name" value="LEUCINE-RICH REPEAT RECEPTOR-LIKE PROTEIN KINASE PXC1"/>
    <property type="match status" value="1"/>
</dbReference>
<feature type="region of interest" description="Disordered" evidence="1">
    <location>
        <begin position="1"/>
        <end position="179"/>
    </location>
</feature>
<evidence type="ECO:0008006" key="4">
    <source>
        <dbReference type="Google" id="ProtNLM"/>
    </source>
</evidence>
<evidence type="ECO:0000313" key="3">
    <source>
        <dbReference type="Proteomes" id="UP001516023"/>
    </source>
</evidence>
<dbReference type="InterPro" id="IPR046959">
    <property type="entry name" value="PRK1-6/SRF4-like"/>
</dbReference>
<feature type="compositionally biased region" description="Low complexity" evidence="1">
    <location>
        <begin position="158"/>
        <end position="170"/>
    </location>
</feature>
<dbReference type="SUPFAM" id="SSF52058">
    <property type="entry name" value="L domain-like"/>
    <property type="match status" value="1"/>
</dbReference>
<dbReference type="EMBL" id="JABMIG020000003">
    <property type="protein sequence ID" value="KAL3805353.1"/>
    <property type="molecule type" value="Genomic_DNA"/>
</dbReference>
<accession>A0ABD3QY26</accession>
<protein>
    <recommendedName>
        <fullName evidence="4">Leucine-rich repeat-containing N-terminal plant-type domain-containing protein</fullName>
    </recommendedName>
</protein>
<keyword evidence="3" id="KW-1185">Reference proteome</keyword>
<dbReference type="AlphaFoldDB" id="A0ABD3QY26"/>
<feature type="compositionally biased region" description="Low complexity" evidence="1">
    <location>
        <begin position="240"/>
        <end position="249"/>
    </location>
</feature>
<feature type="compositionally biased region" description="Basic residues" evidence="1">
    <location>
        <begin position="23"/>
        <end position="36"/>
    </location>
</feature>
<name>A0ABD3QY26_9STRA</name>
<feature type="compositionally biased region" description="Basic and acidic residues" evidence="1">
    <location>
        <begin position="37"/>
        <end position="56"/>
    </location>
</feature>
<feature type="region of interest" description="Disordered" evidence="1">
    <location>
        <begin position="230"/>
        <end position="255"/>
    </location>
</feature>
<feature type="compositionally biased region" description="Low complexity" evidence="1">
    <location>
        <begin position="119"/>
        <end position="139"/>
    </location>
</feature>
<comment type="caution">
    <text evidence="2">The sequence shown here is derived from an EMBL/GenBank/DDBJ whole genome shotgun (WGS) entry which is preliminary data.</text>
</comment>
<sequence length="529" mass="57041">MDDEHDEEAHAYPNSDDSGDRPSHKKKHKKKKKSKHLSVEDAIEKKLREKKKKEEAAAAAEDALAAKIRAKQQQAAGAAAGLTTPESEEEKVEEGLSVSEDDSDEPNYAKSTSTGVHMAATAPPSAAQNRAAASGAATAVPLFTSGGGDVRNRPPPGSSSNPDPLRAAQAAEEERKKNAKKVNDRFADLHQTGQWGGLSKWEIYGLCFLALAAVGVAIGLGVKFANDAKTEAPTGPPTKSPTNSPSLSPTPMPTNDSYRVTTGLDVLRNAGPALALRVNSPEELVGASSDPNATPQEIAAEFVLYDDRLQIPARDPRFVERYALVVFYYSNGGCSGDWIDSTNWMTETMDHCQWYGVVCDLQGRVTELAMEGNYVTGNLLMELSQLQEMSTLDLSNNRMDGTVPLEALNISSLFSLRLGNNEFSGDFPFDKLLDGAPLLNNLWIQENSMLTGEITDAYCGLFSITLDCDNFEPQPTYTNDGDMTTFEAQCIQDKGIKPTEYTCNTDVGVPVTRPPSTTPTNNCGTPLPA</sequence>
<organism evidence="2 3">
    <name type="scientific">Cyclotella cryptica</name>
    <dbReference type="NCBI Taxonomy" id="29204"/>
    <lineage>
        <taxon>Eukaryota</taxon>
        <taxon>Sar</taxon>
        <taxon>Stramenopiles</taxon>
        <taxon>Ochrophyta</taxon>
        <taxon>Bacillariophyta</taxon>
        <taxon>Coscinodiscophyceae</taxon>
        <taxon>Thalassiosirophycidae</taxon>
        <taxon>Stephanodiscales</taxon>
        <taxon>Stephanodiscaceae</taxon>
        <taxon>Cyclotella</taxon>
    </lineage>
</organism>
<dbReference type="PANTHER" id="PTHR48007:SF55">
    <property type="entry name" value="PROTEIN KINASE DOMAIN-CONTAINING PROTEIN"/>
    <property type="match status" value="1"/>
</dbReference>